<feature type="compositionally biased region" description="Polar residues" evidence="1">
    <location>
        <begin position="32"/>
        <end position="47"/>
    </location>
</feature>
<feature type="region of interest" description="Disordered" evidence="1">
    <location>
        <begin position="172"/>
        <end position="223"/>
    </location>
</feature>
<sequence length="697" mass="78411">MPKNRVGWEREQGSTDEMSDDTQTRERGKISADTTHTAGQQLSNNMGEDNHRNVLQRELDDKSTGQCNGEGGDQTSTLQVEDETINTTELTARCSDGTEHLTGGKSSPEHTTTSEKTTTKVQAIQESNHTISDVFKSRKIEPIHFGQKDYFAEETGLIDSATMRCQVAYAGDVPPLRQRPNNLSGRPTKRTSKGSKKKRSSRSKSPDLRWFHDAGSDKPEVEHQGDPLGYTIYAASIAEILTDERLEMPISVGIYGGRGIGKTCLLAKIKEETNNIIAEKKARKAPPVEELTPFPFRLFTVVFLTFLFTLAATITTAVLHPTAWIALLLPTLLSYMCCLLVMLFARGSDLRRRSNPMHWILGIYLDLIDPPCIAPAYVPEPERYEDKLDAEMRRPNFAEQLGFMSLVKWEVLVVTSLLRFLQCVTRIQYRVIIVIDDLDCCAADRVVGVLEALNILLSDEDANFVTVLAVDQKTVVNCLKTELPQTVARKDPRSDLEVATFLEKVVQVLHHDQDNDEDNDIMPYVMGNARHITSLYHVLRMTVRVIKNRGMLGRVGPKQVASWVVLVGQWPWRMGWVVQFVEDGEQKSKIRNRARLSTITEGTPQAADQGGQAREGLSRKTKLHEVYGWVREEMARENNREGWRSFNSLDGDPELFELLLIESGFTVQDMLNLLPCTINFNYCIKQTIAAARGLSLE</sequence>
<gene>
    <name evidence="4" type="ORF">BRAFLDRAFT_100561</name>
</gene>
<dbReference type="AlphaFoldDB" id="C3Z0R4"/>
<name>C3Z0R4_BRAFL</name>
<dbReference type="InParanoid" id="C3Z0R4"/>
<reference evidence="4" key="1">
    <citation type="journal article" date="2008" name="Nature">
        <title>The amphioxus genome and the evolution of the chordate karyotype.</title>
        <authorList>
            <consortium name="US DOE Joint Genome Institute (JGI-PGF)"/>
            <person name="Putnam N.H."/>
            <person name="Butts T."/>
            <person name="Ferrier D.E.K."/>
            <person name="Furlong R.F."/>
            <person name="Hellsten U."/>
            <person name="Kawashima T."/>
            <person name="Robinson-Rechavi M."/>
            <person name="Shoguchi E."/>
            <person name="Terry A."/>
            <person name="Yu J.-K."/>
            <person name="Benito-Gutierrez E.L."/>
            <person name="Dubchak I."/>
            <person name="Garcia-Fernandez J."/>
            <person name="Gibson-Brown J.J."/>
            <person name="Grigoriev I.V."/>
            <person name="Horton A.C."/>
            <person name="de Jong P.J."/>
            <person name="Jurka J."/>
            <person name="Kapitonov V.V."/>
            <person name="Kohara Y."/>
            <person name="Kuroki Y."/>
            <person name="Lindquist E."/>
            <person name="Lucas S."/>
            <person name="Osoegawa K."/>
            <person name="Pennacchio L.A."/>
            <person name="Salamov A.A."/>
            <person name="Satou Y."/>
            <person name="Sauka-Spengler T."/>
            <person name="Schmutz J."/>
            <person name="Shin-I T."/>
            <person name="Toyoda A."/>
            <person name="Bronner-Fraser M."/>
            <person name="Fujiyama A."/>
            <person name="Holland L.Z."/>
            <person name="Holland P.W.H."/>
            <person name="Satoh N."/>
            <person name="Rokhsar D.S."/>
        </authorList>
    </citation>
    <scope>NUCLEOTIDE SEQUENCE [LARGE SCALE GENOMIC DNA]</scope>
    <source>
        <strain evidence="4">S238N-H82</strain>
        <tissue evidence="4">Testes</tissue>
    </source>
</reference>
<accession>C3Z0R4</accession>
<organism>
    <name type="scientific">Branchiostoma floridae</name>
    <name type="common">Florida lancelet</name>
    <name type="synonym">Amphioxus</name>
    <dbReference type="NCBI Taxonomy" id="7739"/>
    <lineage>
        <taxon>Eukaryota</taxon>
        <taxon>Metazoa</taxon>
        <taxon>Chordata</taxon>
        <taxon>Cephalochordata</taxon>
        <taxon>Leptocardii</taxon>
        <taxon>Amphioxiformes</taxon>
        <taxon>Branchiostomatidae</taxon>
        <taxon>Branchiostoma</taxon>
    </lineage>
</organism>
<feature type="compositionally biased region" description="Basic and acidic residues" evidence="1">
    <location>
        <begin position="204"/>
        <end position="223"/>
    </location>
</feature>
<feature type="transmembrane region" description="Helical" evidence="2">
    <location>
        <begin position="298"/>
        <end position="318"/>
    </location>
</feature>
<feature type="transmembrane region" description="Helical" evidence="2">
    <location>
        <begin position="324"/>
        <end position="345"/>
    </location>
</feature>
<keyword evidence="2" id="KW-0812">Transmembrane</keyword>
<dbReference type="STRING" id="7739.C3Z0R4"/>
<evidence type="ECO:0000256" key="1">
    <source>
        <dbReference type="SAM" id="MobiDB-lite"/>
    </source>
</evidence>
<dbReference type="InterPro" id="IPR052754">
    <property type="entry name" value="NTPase_KAP_P-loop"/>
</dbReference>
<feature type="region of interest" description="Disordered" evidence="1">
    <location>
        <begin position="95"/>
        <end position="125"/>
    </location>
</feature>
<proteinExistence type="predicted"/>
<feature type="compositionally biased region" description="Basic and acidic residues" evidence="1">
    <location>
        <begin position="1"/>
        <end position="13"/>
    </location>
</feature>
<evidence type="ECO:0000256" key="2">
    <source>
        <dbReference type="SAM" id="Phobius"/>
    </source>
</evidence>
<feature type="domain" description="KAP NTPase" evidence="3">
    <location>
        <begin position="231"/>
        <end position="275"/>
    </location>
</feature>
<dbReference type="PANTHER" id="PTHR22674:SF6">
    <property type="entry name" value="NTPASE KAP FAMILY P-LOOP DOMAIN-CONTAINING PROTEIN 1"/>
    <property type="match status" value="1"/>
</dbReference>
<dbReference type="InterPro" id="IPR011646">
    <property type="entry name" value="KAP_P-loop"/>
</dbReference>
<keyword evidence="2" id="KW-0472">Membrane</keyword>
<keyword evidence="2" id="KW-1133">Transmembrane helix</keyword>
<feature type="region of interest" description="Disordered" evidence="1">
    <location>
        <begin position="1"/>
        <end position="80"/>
    </location>
</feature>
<feature type="domain" description="KAP NTPase" evidence="3">
    <location>
        <begin position="419"/>
        <end position="508"/>
    </location>
</feature>
<evidence type="ECO:0000313" key="4">
    <source>
        <dbReference type="EMBL" id="EEN53818.1"/>
    </source>
</evidence>
<evidence type="ECO:0000259" key="3">
    <source>
        <dbReference type="Pfam" id="PF07693"/>
    </source>
</evidence>
<feature type="compositionally biased region" description="Basic residues" evidence="1">
    <location>
        <begin position="187"/>
        <end position="202"/>
    </location>
</feature>
<dbReference type="Pfam" id="PF07693">
    <property type="entry name" value="KAP_NTPase"/>
    <property type="match status" value="2"/>
</dbReference>
<dbReference type="EMBL" id="GG666570">
    <property type="protein sequence ID" value="EEN53818.1"/>
    <property type="molecule type" value="Genomic_DNA"/>
</dbReference>
<protein>
    <recommendedName>
        <fullName evidence="3">KAP NTPase domain-containing protein</fullName>
    </recommendedName>
</protein>
<dbReference type="PANTHER" id="PTHR22674">
    <property type="entry name" value="NTPASE, KAP FAMILY P-LOOP DOMAIN-CONTAINING 1"/>
    <property type="match status" value="1"/>
</dbReference>
<feature type="compositionally biased region" description="Basic and acidic residues" evidence="1">
    <location>
        <begin position="48"/>
        <end position="63"/>
    </location>
</feature>
<dbReference type="eggNOG" id="KOG0502">
    <property type="taxonomic scope" value="Eukaryota"/>
</dbReference>
<feature type="compositionally biased region" description="Low complexity" evidence="1">
    <location>
        <begin position="105"/>
        <end position="120"/>
    </location>
</feature>